<dbReference type="InterPro" id="IPR045509">
    <property type="entry name" value="HD_assoc_2"/>
</dbReference>
<dbReference type="EMBL" id="JAFREP010000001">
    <property type="protein sequence ID" value="MBO1316989.1"/>
    <property type="molecule type" value="Genomic_DNA"/>
</dbReference>
<comment type="caution">
    <text evidence="2">The sequence shown here is derived from an EMBL/GenBank/DDBJ whole genome shotgun (WGS) entry which is preliminary data.</text>
</comment>
<dbReference type="GO" id="GO:0008832">
    <property type="term" value="F:dGTPase activity"/>
    <property type="evidence" value="ECO:0007669"/>
    <property type="project" value="TreeGrafter"/>
</dbReference>
<sequence length="447" mass="52164">MKTIRDPVHGDMRFTREEMMMIDTPQFQRMRGIRQLGTSNLVFPGAVHSRFDHSLGTCFMVKRMTAFINQRAKTAGMPDPIDEDLARLIAAAALLHDITHIPFGHTFEDERRILPAHDDSSERLRFFLEQGALGDVLAQLGLQQDLVRFFLEGEKQAHPFAYQLVAGPICSDLLDYLKRDAFFTGLQLAYDDRLLNYLHLEQNQLCFDLYSENGFRQDAWSELVNLLRIRYSLTERVYFHHTKMVSGAMLSRLLEVLLEKGRIEVEELYHLRDDSFLYILEQRVRKIRPYRPLLDCFLARKLYKRVYMVAKNPLDLSHPAPEYMTRFQNEFHRNQNGARAELEKRLARHLNIPTSAIILYAPDIHMRLKAARVMVRVSAGPLKSLGDFKHPELEALNNRHQALWKFYLFMSPQYEHLFVKAGKFLEREIGLPNQLALFNRGQLTLGF</sequence>
<name>A0A8J7Q0F9_9BACT</name>
<dbReference type="Pfam" id="PF19276">
    <property type="entry name" value="HD_assoc_2"/>
    <property type="match status" value="1"/>
</dbReference>
<evidence type="ECO:0000313" key="3">
    <source>
        <dbReference type="Proteomes" id="UP000664417"/>
    </source>
</evidence>
<dbReference type="InterPro" id="IPR050135">
    <property type="entry name" value="dGTPase-like"/>
</dbReference>
<dbReference type="PANTHER" id="PTHR11373:SF4">
    <property type="entry name" value="DEOXYNUCLEOSIDE TRIPHOSPHATE TRIPHOSPHOHYDROLASE SAMHD1"/>
    <property type="match status" value="1"/>
</dbReference>
<dbReference type="SMART" id="SM00471">
    <property type="entry name" value="HDc"/>
    <property type="match status" value="1"/>
</dbReference>
<dbReference type="InterPro" id="IPR003607">
    <property type="entry name" value="HD/PDEase_dom"/>
</dbReference>
<dbReference type="InterPro" id="IPR006674">
    <property type="entry name" value="HD_domain"/>
</dbReference>
<dbReference type="Pfam" id="PF01966">
    <property type="entry name" value="HD"/>
    <property type="match status" value="1"/>
</dbReference>
<evidence type="ECO:0000259" key="1">
    <source>
        <dbReference type="SMART" id="SM00471"/>
    </source>
</evidence>
<keyword evidence="3" id="KW-1185">Reference proteome</keyword>
<reference evidence="2" key="1">
    <citation type="submission" date="2021-03" db="EMBL/GenBank/DDBJ databases">
        <authorList>
            <person name="Wang G."/>
        </authorList>
    </citation>
    <scope>NUCLEOTIDE SEQUENCE</scope>
    <source>
        <strain evidence="2">KCTC 12899</strain>
    </source>
</reference>
<dbReference type="Gene3D" id="1.10.3210.10">
    <property type="entry name" value="Hypothetical protein af1432"/>
    <property type="match status" value="1"/>
</dbReference>
<dbReference type="PANTHER" id="PTHR11373">
    <property type="entry name" value="DEOXYNUCLEOSIDE TRIPHOSPHATE TRIPHOSPHOHYDROLASE"/>
    <property type="match status" value="1"/>
</dbReference>
<evidence type="ECO:0000313" key="2">
    <source>
        <dbReference type="EMBL" id="MBO1316989.1"/>
    </source>
</evidence>
<dbReference type="SUPFAM" id="SSF109604">
    <property type="entry name" value="HD-domain/PDEase-like"/>
    <property type="match status" value="1"/>
</dbReference>
<dbReference type="AlphaFoldDB" id="A0A8J7Q0F9"/>
<organism evidence="2 3">
    <name type="scientific">Acanthopleuribacter pedis</name>
    <dbReference type="NCBI Taxonomy" id="442870"/>
    <lineage>
        <taxon>Bacteria</taxon>
        <taxon>Pseudomonadati</taxon>
        <taxon>Acidobacteriota</taxon>
        <taxon>Holophagae</taxon>
        <taxon>Acanthopleuribacterales</taxon>
        <taxon>Acanthopleuribacteraceae</taxon>
        <taxon>Acanthopleuribacter</taxon>
    </lineage>
</organism>
<gene>
    <name evidence="2" type="ORF">J3U88_00855</name>
</gene>
<dbReference type="GO" id="GO:0006203">
    <property type="term" value="P:dGTP catabolic process"/>
    <property type="evidence" value="ECO:0007669"/>
    <property type="project" value="TreeGrafter"/>
</dbReference>
<dbReference type="RefSeq" id="WP_207856225.1">
    <property type="nucleotide sequence ID" value="NZ_JAFREP010000001.1"/>
</dbReference>
<accession>A0A8J7Q0F9</accession>
<protein>
    <submittedName>
        <fullName evidence="2">HD domain-containing protein</fullName>
    </submittedName>
</protein>
<proteinExistence type="predicted"/>
<dbReference type="Proteomes" id="UP000664417">
    <property type="component" value="Unassembled WGS sequence"/>
</dbReference>
<feature type="domain" description="HD/PDEase" evidence="1">
    <location>
        <begin position="46"/>
        <end position="186"/>
    </location>
</feature>